<comment type="caution">
    <text evidence="2">The sequence shown here is derived from an EMBL/GenBank/DDBJ whole genome shotgun (WGS) entry which is preliminary data.</text>
</comment>
<dbReference type="Proteomes" id="UP001303889">
    <property type="component" value="Unassembled WGS sequence"/>
</dbReference>
<evidence type="ECO:0000256" key="1">
    <source>
        <dbReference type="SAM" id="MobiDB-lite"/>
    </source>
</evidence>
<accession>A0AAN6MPW2</accession>
<gene>
    <name evidence="2" type="ORF">C8A05DRAFT_31873</name>
</gene>
<proteinExistence type="predicted"/>
<evidence type="ECO:0000313" key="2">
    <source>
        <dbReference type="EMBL" id="KAK3904335.1"/>
    </source>
</evidence>
<name>A0AAN6MPW2_9PEZI</name>
<reference evidence="2" key="2">
    <citation type="submission" date="2023-05" db="EMBL/GenBank/DDBJ databases">
        <authorList>
            <consortium name="Lawrence Berkeley National Laboratory"/>
            <person name="Steindorff A."/>
            <person name="Hensen N."/>
            <person name="Bonometti L."/>
            <person name="Westerberg I."/>
            <person name="Brannstrom I.O."/>
            <person name="Guillou S."/>
            <person name="Cros-Aarteil S."/>
            <person name="Calhoun S."/>
            <person name="Haridas S."/>
            <person name="Kuo A."/>
            <person name="Mondo S."/>
            <person name="Pangilinan J."/>
            <person name="Riley R."/>
            <person name="Labutti K."/>
            <person name="Andreopoulos B."/>
            <person name="Lipzen A."/>
            <person name="Chen C."/>
            <person name="Yanf M."/>
            <person name="Daum C."/>
            <person name="Ng V."/>
            <person name="Clum A."/>
            <person name="Ohm R."/>
            <person name="Martin F."/>
            <person name="Silar P."/>
            <person name="Natvig D."/>
            <person name="Lalanne C."/>
            <person name="Gautier V."/>
            <person name="Ament-Velasquez S.L."/>
            <person name="Kruys A."/>
            <person name="Hutchinson M.I."/>
            <person name="Powell A.J."/>
            <person name="Barry K."/>
            <person name="Miller A.N."/>
            <person name="Grigoriev I.V."/>
            <person name="Debuchy R."/>
            <person name="Gladieux P."/>
            <person name="Thoren M.H."/>
            <person name="Johannesson H."/>
        </authorList>
    </citation>
    <scope>NUCLEOTIDE SEQUENCE</scope>
    <source>
        <strain evidence="2">CBS 103.79</strain>
    </source>
</reference>
<reference evidence="2" key="1">
    <citation type="journal article" date="2023" name="Mol. Phylogenet. Evol.">
        <title>Genome-scale phylogeny and comparative genomics of the fungal order Sordariales.</title>
        <authorList>
            <person name="Hensen N."/>
            <person name="Bonometti L."/>
            <person name="Westerberg I."/>
            <person name="Brannstrom I.O."/>
            <person name="Guillou S."/>
            <person name="Cros-Aarteil S."/>
            <person name="Calhoun S."/>
            <person name="Haridas S."/>
            <person name="Kuo A."/>
            <person name="Mondo S."/>
            <person name="Pangilinan J."/>
            <person name="Riley R."/>
            <person name="LaButti K."/>
            <person name="Andreopoulos B."/>
            <person name="Lipzen A."/>
            <person name="Chen C."/>
            <person name="Yan M."/>
            <person name="Daum C."/>
            <person name="Ng V."/>
            <person name="Clum A."/>
            <person name="Steindorff A."/>
            <person name="Ohm R.A."/>
            <person name="Martin F."/>
            <person name="Silar P."/>
            <person name="Natvig D.O."/>
            <person name="Lalanne C."/>
            <person name="Gautier V."/>
            <person name="Ament-Velasquez S.L."/>
            <person name="Kruys A."/>
            <person name="Hutchinson M.I."/>
            <person name="Powell A.J."/>
            <person name="Barry K."/>
            <person name="Miller A.N."/>
            <person name="Grigoriev I.V."/>
            <person name="Debuchy R."/>
            <person name="Gladieux P."/>
            <person name="Hiltunen Thoren M."/>
            <person name="Johannesson H."/>
        </authorList>
    </citation>
    <scope>NUCLEOTIDE SEQUENCE</scope>
    <source>
        <strain evidence="2">CBS 103.79</strain>
    </source>
</reference>
<feature type="region of interest" description="Disordered" evidence="1">
    <location>
        <begin position="18"/>
        <end position="58"/>
    </location>
</feature>
<protein>
    <submittedName>
        <fullName evidence="2">Uncharacterized protein</fullName>
    </submittedName>
</protein>
<dbReference type="AlphaFoldDB" id="A0AAN6MPW2"/>
<evidence type="ECO:0000313" key="3">
    <source>
        <dbReference type="Proteomes" id="UP001303889"/>
    </source>
</evidence>
<dbReference type="EMBL" id="MU855402">
    <property type="protein sequence ID" value="KAK3904335.1"/>
    <property type="molecule type" value="Genomic_DNA"/>
</dbReference>
<organism evidence="2 3">
    <name type="scientific">Staphylotrichum tortipilum</name>
    <dbReference type="NCBI Taxonomy" id="2831512"/>
    <lineage>
        <taxon>Eukaryota</taxon>
        <taxon>Fungi</taxon>
        <taxon>Dikarya</taxon>
        <taxon>Ascomycota</taxon>
        <taxon>Pezizomycotina</taxon>
        <taxon>Sordariomycetes</taxon>
        <taxon>Sordariomycetidae</taxon>
        <taxon>Sordariales</taxon>
        <taxon>Chaetomiaceae</taxon>
        <taxon>Staphylotrichum</taxon>
    </lineage>
</organism>
<keyword evidence="3" id="KW-1185">Reference proteome</keyword>
<feature type="region of interest" description="Disordered" evidence="1">
    <location>
        <begin position="89"/>
        <end position="118"/>
    </location>
</feature>
<sequence length="118" mass="12492">MEEHVAGHLRLLALKSLPTYADGGSGEPDNASPEVKSEPDIEGPNPHDLPAATGGHRPNETLWCEHIEYLSCGATFPLNDLKGWIEHNLTHLPSGGSSPTDFPPEMAGVAPPGGRQVP</sequence>